<comment type="caution">
    <text evidence="1">The sequence shown here is derived from an EMBL/GenBank/DDBJ whole genome shotgun (WGS) entry which is preliminary data.</text>
</comment>
<dbReference type="Proteomes" id="UP001059041">
    <property type="component" value="Unassembled WGS sequence"/>
</dbReference>
<feature type="non-terminal residue" evidence="1">
    <location>
        <position position="1"/>
    </location>
</feature>
<evidence type="ECO:0000313" key="1">
    <source>
        <dbReference type="EMBL" id="KAI7789647.1"/>
    </source>
</evidence>
<dbReference type="EMBL" id="JAFHDT010000401">
    <property type="protein sequence ID" value="KAI7789647.1"/>
    <property type="molecule type" value="Genomic_DNA"/>
</dbReference>
<keyword evidence="2" id="KW-1185">Reference proteome</keyword>
<reference evidence="1" key="1">
    <citation type="submission" date="2021-02" db="EMBL/GenBank/DDBJ databases">
        <title>Comparative genomics reveals that relaxation of natural selection precedes convergent phenotypic evolution of cavefish.</title>
        <authorList>
            <person name="Peng Z."/>
        </authorList>
    </citation>
    <scope>NUCLEOTIDE SEQUENCE</scope>
    <source>
        <tissue evidence="1">Muscle</tissue>
    </source>
</reference>
<evidence type="ECO:0000313" key="2">
    <source>
        <dbReference type="Proteomes" id="UP001059041"/>
    </source>
</evidence>
<name>A0A9W7W7J0_TRIRA</name>
<gene>
    <name evidence="1" type="ORF">IRJ41_006644</name>
</gene>
<dbReference type="AlphaFoldDB" id="A0A9W7W7J0"/>
<sequence length="266" mass="29807">MSKKSHKAFGDDEWMFSLRRFASTGVWPSEAGNRPAPRQKKWFELFQRFTKKRFGGSISSAAKPNLNIPRRIQTTSFSQSVKYYFSRSFSYSQTCSYILSEYPSICSGICNYILPLLDHPSLNFHSLPLLAHPSLSCPSPPLLAHTSLSSPSRPLLANPSLNSHSLPLLAHPSLTSPSPPLLAHPSLTSPSLPLLIPANYIHSPAVDEKNITGMDRVDRLAEYLVELRTSTGLTLSRQQVDDIVCLWQSLLDYDKQRVKFAARHQD</sequence>
<accession>A0A9W7W7J0</accession>
<protein>
    <submittedName>
        <fullName evidence="1">Uncharacterized protein</fullName>
    </submittedName>
</protein>
<organism evidence="1 2">
    <name type="scientific">Triplophysa rosa</name>
    <name type="common">Cave loach</name>
    <dbReference type="NCBI Taxonomy" id="992332"/>
    <lineage>
        <taxon>Eukaryota</taxon>
        <taxon>Metazoa</taxon>
        <taxon>Chordata</taxon>
        <taxon>Craniata</taxon>
        <taxon>Vertebrata</taxon>
        <taxon>Euteleostomi</taxon>
        <taxon>Actinopterygii</taxon>
        <taxon>Neopterygii</taxon>
        <taxon>Teleostei</taxon>
        <taxon>Ostariophysi</taxon>
        <taxon>Cypriniformes</taxon>
        <taxon>Nemacheilidae</taxon>
        <taxon>Triplophysa</taxon>
    </lineage>
</organism>
<proteinExistence type="predicted"/>